<feature type="region of interest" description="Disordered" evidence="1">
    <location>
        <begin position="205"/>
        <end position="251"/>
    </location>
</feature>
<dbReference type="OrthoDB" id="5371646at2759"/>
<keyword evidence="3" id="KW-1185">Reference proteome</keyword>
<proteinExistence type="predicted"/>
<organism evidence="2 3">
    <name type="scientific">Stachybotrys chlorohalonatus (strain IBT 40285)</name>
    <dbReference type="NCBI Taxonomy" id="1283841"/>
    <lineage>
        <taxon>Eukaryota</taxon>
        <taxon>Fungi</taxon>
        <taxon>Dikarya</taxon>
        <taxon>Ascomycota</taxon>
        <taxon>Pezizomycotina</taxon>
        <taxon>Sordariomycetes</taxon>
        <taxon>Hypocreomycetidae</taxon>
        <taxon>Hypocreales</taxon>
        <taxon>Stachybotryaceae</taxon>
        <taxon>Stachybotrys</taxon>
    </lineage>
</organism>
<dbReference type="InParanoid" id="A0A084QTX8"/>
<feature type="compositionally biased region" description="Basic and acidic residues" evidence="1">
    <location>
        <begin position="143"/>
        <end position="153"/>
    </location>
</feature>
<feature type="compositionally biased region" description="Pro residues" evidence="1">
    <location>
        <begin position="126"/>
        <end position="135"/>
    </location>
</feature>
<dbReference type="STRING" id="1283841.A0A084QTX8"/>
<feature type="region of interest" description="Disordered" evidence="1">
    <location>
        <begin position="69"/>
        <end position="182"/>
    </location>
</feature>
<accession>A0A084QTX8</accession>
<evidence type="ECO:0000256" key="1">
    <source>
        <dbReference type="SAM" id="MobiDB-lite"/>
    </source>
</evidence>
<evidence type="ECO:0000313" key="3">
    <source>
        <dbReference type="Proteomes" id="UP000028524"/>
    </source>
</evidence>
<dbReference type="OMA" id="WMEIPLP"/>
<evidence type="ECO:0000313" key="2">
    <source>
        <dbReference type="EMBL" id="KFA67413.1"/>
    </source>
</evidence>
<sequence length="306" mass="33439">MDPSFTHAEKRFVLAEMIKASCVDIDNLALFIRSNEIKPDWMNMQLPLGRNMNQCMQIAEHLAIPSTLKRKPASDWSEPHPKRVATTEHADQPRPLRNAMTTSTVAASPGPHIAILPRPGRESFERPPPPQIPPLPKKRGRPSRADKAKRDLRPILPQQIAPRPVEKSHSQSSSPIPPHHLLPPVISVQHKRAQTPPIGYRTTPAIEQASPTMKQERPSSADAPTGSKPLAPAASEVIERTPPSPPLQYTPAAAKVNGSITQISTDATMSKLPSLPSLHLVKAEKFGQGRPIRQAELGTLTTSSEA</sequence>
<dbReference type="HOGENOM" id="CLU_909654_0_0_1"/>
<feature type="compositionally biased region" description="Basic and acidic residues" evidence="1">
    <location>
        <begin position="77"/>
        <end position="94"/>
    </location>
</feature>
<dbReference type="Proteomes" id="UP000028524">
    <property type="component" value="Unassembled WGS sequence"/>
</dbReference>
<gene>
    <name evidence="2" type="ORF">S40285_00139</name>
</gene>
<name>A0A084QTX8_STAC4</name>
<dbReference type="EMBL" id="KL660192">
    <property type="protein sequence ID" value="KFA67413.1"/>
    <property type="molecule type" value="Genomic_DNA"/>
</dbReference>
<dbReference type="AlphaFoldDB" id="A0A084QTX8"/>
<reference evidence="2 3" key="1">
    <citation type="journal article" date="2014" name="BMC Genomics">
        <title>Comparative genome sequencing reveals chemotype-specific gene clusters in the toxigenic black mold Stachybotrys.</title>
        <authorList>
            <person name="Semeiks J."/>
            <person name="Borek D."/>
            <person name="Otwinowski Z."/>
            <person name="Grishin N.V."/>
        </authorList>
    </citation>
    <scope>NUCLEOTIDE SEQUENCE [LARGE SCALE GENOMIC DNA]</scope>
    <source>
        <strain evidence="2 3">IBT 40285</strain>
    </source>
</reference>
<protein>
    <submittedName>
        <fullName evidence="2">Uncharacterized protein</fullName>
    </submittedName>
</protein>